<accession>A0AAN7WN19</accession>
<dbReference type="AlphaFoldDB" id="A0AAN7WN19"/>
<comment type="caution">
    <text evidence="1">The sequence shown here is derived from an EMBL/GenBank/DDBJ whole genome shotgun (WGS) entry which is preliminary data.</text>
</comment>
<organism evidence="1 2">
    <name type="scientific">Eleginops maclovinus</name>
    <name type="common">Patagonian blennie</name>
    <name type="synonym">Eleginus maclovinus</name>
    <dbReference type="NCBI Taxonomy" id="56733"/>
    <lineage>
        <taxon>Eukaryota</taxon>
        <taxon>Metazoa</taxon>
        <taxon>Chordata</taxon>
        <taxon>Craniata</taxon>
        <taxon>Vertebrata</taxon>
        <taxon>Euteleostomi</taxon>
        <taxon>Actinopterygii</taxon>
        <taxon>Neopterygii</taxon>
        <taxon>Teleostei</taxon>
        <taxon>Neoteleostei</taxon>
        <taxon>Acanthomorphata</taxon>
        <taxon>Eupercaria</taxon>
        <taxon>Perciformes</taxon>
        <taxon>Notothenioidei</taxon>
        <taxon>Eleginopidae</taxon>
        <taxon>Eleginops</taxon>
    </lineage>
</organism>
<name>A0AAN7WN19_ELEMC</name>
<reference evidence="1 2" key="2">
    <citation type="journal article" date="2023" name="Mol. Biol. Evol.">
        <title>Genomics of Secondarily Temperate Adaptation in the Only Non-Antarctic Icefish.</title>
        <authorList>
            <person name="Rivera-Colon A.G."/>
            <person name="Rayamajhi N."/>
            <person name="Minhas B.F."/>
            <person name="Madrigal G."/>
            <person name="Bilyk K.T."/>
            <person name="Yoon V."/>
            <person name="Hune M."/>
            <person name="Gregory S."/>
            <person name="Cheng C.H.C."/>
            <person name="Catchen J.M."/>
        </authorList>
    </citation>
    <scope>NUCLEOTIDE SEQUENCE [LARGE SCALE GENOMIC DNA]</scope>
    <source>
        <strain evidence="1">JMC-PN-2008</strain>
    </source>
</reference>
<sequence>MGVIRLSDAVICRFTRAVAAVKGGGGGNFEACQCLLQGFKHRLLYWELWGRCQSHLLPVEATYRWDNVLLWFIDTKISRH</sequence>
<protein>
    <submittedName>
        <fullName evidence="1">Uncharacterized protein</fullName>
    </submittedName>
</protein>
<evidence type="ECO:0000313" key="2">
    <source>
        <dbReference type="Proteomes" id="UP001346869"/>
    </source>
</evidence>
<proteinExistence type="predicted"/>
<reference evidence="1 2" key="1">
    <citation type="journal article" date="2023" name="Genes (Basel)">
        <title>Chromosome-Level Genome Assembly and Circadian Gene Repertoire of the Patagonia Blennie Eleginops maclovinus-The Closest Ancestral Proxy of Antarctic Cryonotothenioids.</title>
        <authorList>
            <person name="Cheng C.C."/>
            <person name="Rivera-Colon A.G."/>
            <person name="Minhas B.F."/>
            <person name="Wilson L."/>
            <person name="Rayamajhi N."/>
            <person name="Vargas-Chacoff L."/>
            <person name="Catchen J.M."/>
        </authorList>
    </citation>
    <scope>NUCLEOTIDE SEQUENCE [LARGE SCALE GENOMIC DNA]</scope>
    <source>
        <strain evidence="1">JMC-PN-2008</strain>
    </source>
</reference>
<keyword evidence="2" id="KW-1185">Reference proteome</keyword>
<dbReference type="EMBL" id="JAUZQC010000025">
    <property type="protein sequence ID" value="KAK5848090.1"/>
    <property type="molecule type" value="Genomic_DNA"/>
</dbReference>
<evidence type="ECO:0000313" key="1">
    <source>
        <dbReference type="EMBL" id="KAK5848090.1"/>
    </source>
</evidence>
<gene>
    <name evidence="1" type="ORF">PBY51_005738</name>
</gene>
<dbReference type="Proteomes" id="UP001346869">
    <property type="component" value="Unassembled WGS sequence"/>
</dbReference>